<dbReference type="HAMAP" id="MF_00318">
    <property type="entry name" value="Enolase"/>
    <property type="match status" value="1"/>
</dbReference>
<comment type="cofactor">
    <cofactor evidence="11">
        <name>Mg(2+)</name>
        <dbReference type="ChEBI" id="CHEBI:18420"/>
    </cofactor>
    <text evidence="11">Mg(2+) is required for catalysis and for stabilizing the dimer.</text>
</comment>
<feature type="active site" description="Proton acceptor" evidence="9 10">
    <location>
        <position position="347"/>
    </location>
</feature>
<dbReference type="PANTHER" id="PTHR11902">
    <property type="entry name" value="ENOLASE"/>
    <property type="match status" value="1"/>
</dbReference>
<comment type="caution">
    <text evidence="14">The sequence shown here is derived from an EMBL/GenBank/DDBJ whole genome shotgun (WGS) entry which is preliminary data.</text>
</comment>
<comment type="similarity">
    <text evidence="2 9">Belongs to the enolase family.</text>
</comment>
<dbReference type="Proteomes" id="UP000177165">
    <property type="component" value="Unassembled WGS sequence"/>
</dbReference>
<comment type="subcellular location">
    <subcellularLocation>
        <location evidence="9">Cytoplasm</location>
    </subcellularLocation>
    <subcellularLocation>
        <location evidence="9">Secreted</location>
    </subcellularLocation>
    <subcellularLocation>
        <location evidence="9">Cell surface</location>
    </subcellularLocation>
    <text evidence="9">Fractions of enolase are present in both the cytoplasm and on the cell surface.</text>
</comment>
<dbReference type="SUPFAM" id="SSF54826">
    <property type="entry name" value="Enolase N-terminal domain-like"/>
    <property type="match status" value="1"/>
</dbReference>
<evidence type="ECO:0000256" key="8">
    <source>
        <dbReference type="ARBA" id="ARBA00023239"/>
    </source>
</evidence>
<dbReference type="InterPro" id="IPR020811">
    <property type="entry name" value="Enolase_N"/>
</dbReference>
<organism evidence="14 15">
    <name type="scientific">Candidatus Kerfeldbacteria bacterium RIFCSPHIGHO2_02_FULL_42_14</name>
    <dbReference type="NCBI Taxonomy" id="1798540"/>
    <lineage>
        <taxon>Bacteria</taxon>
        <taxon>Candidatus Kerfeldiibacteriota</taxon>
    </lineage>
</organism>
<evidence type="ECO:0000256" key="7">
    <source>
        <dbReference type="ARBA" id="ARBA00023152"/>
    </source>
</evidence>
<accession>A0A1G2ATU6</accession>
<evidence type="ECO:0000256" key="3">
    <source>
        <dbReference type="ARBA" id="ARBA00012058"/>
    </source>
</evidence>
<dbReference type="STRING" id="1798540.A3B74_03435"/>
<dbReference type="UniPathway" id="UPA00109">
    <property type="reaction ID" value="UER00187"/>
</dbReference>
<evidence type="ECO:0000313" key="14">
    <source>
        <dbReference type="EMBL" id="OGY80095.1"/>
    </source>
</evidence>
<comment type="caution">
    <text evidence="9">Lacks conserved residue(s) required for the propagation of feature annotation.</text>
</comment>
<proteinExistence type="inferred from homology"/>
<dbReference type="PROSITE" id="PS00164">
    <property type="entry name" value="ENOLASE"/>
    <property type="match status" value="1"/>
</dbReference>
<dbReference type="GO" id="GO:0009986">
    <property type="term" value="C:cell surface"/>
    <property type="evidence" value="ECO:0007669"/>
    <property type="project" value="UniProtKB-SubCell"/>
</dbReference>
<reference evidence="14 15" key="1">
    <citation type="journal article" date="2016" name="Nat. Commun.">
        <title>Thousands of microbial genomes shed light on interconnected biogeochemical processes in an aquifer system.</title>
        <authorList>
            <person name="Anantharaman K."/>
            <person name="Brown C.T."/>
            <person name="Hug L.A."/>
            <person name="Sharon I."/>
            <person name="Castelle C.J."/>
            <person name="Probst A.J."/>
            <person name="Thomas B.C."/>
            <person name="Singh A."/>
            <person name="Wilkins M.J."/>
            <person name="Karaoz U."/>
            <person name="Brodie E.L."/>
            <person name="Williams K.H."/>
            <person name="Hubbard S.S."/>
            <person name="Banfield J.F."/>
        </authorList>
    </citation>
    <scope>NUCLEOTIDE SEQUENCE [LARGE SCALE GENOMIC DNA]</scope>
</reference>
<dbReference type="PANTHER" id="PTHR11902:SF1">
    <property type="entry name" value="ENOLASE"/>
    <property type="match status" value="1"/>
</dbReference>
<keyword evidence="9" id="KW-0963">Cytoplasm</keyword>
<dbReference type="CDD" id="cd03313">
    <property type="entry name" value="enolase"/>
    <property type="match status" value="1"/>
</dbReference>
<dbReference type="Gene3D" id="3.20.20.120">
    <property type="entry name" value="Enolase-like C-terminal domain"/>
    <property type="match status" value="1"/>
</dbReference>
<evidence type="ECO:0000259" key="13">
    <source>
        <dbReference type="SMART" id="SM01193"/>
    </source>
</evidence>
<feature type="binding site" evidence="9 11">
    <location>
        <position position="322"/>
    </location>
    <ligand>
        <name>Mg(2+)</name>
        <dbReference type="ChEBI" id="CHEBI:18420"/>
    </ligand>
</feature>
<dbReference type="GO" id="GO:0005576">
    <property type="term" value="C:extracellular region"/>
    <property type="evidence" value="ECO:0007669"/>
    <property type="project" value="UniProtKB-SubCell"/>
</dbReference>
<name>A0A1G2ATU6_9BACT</name>
<sequence length="423" mass="48267">MVPKKYKIHRIQAREIISSAARPTIETTVTLGDRRSASVSVPFGASTGKREATTLLDRDKKRYLGTGMLKAMHHVNEILSAELKGMDVRKQQEIDQHMLRLDRTPNKRRLGGNTILSVSLATARAAALALDIPLYKYLRTTYNVRDKHYKLPKPLMVMIEGGEHADNSTDIQEYLIAPMHHTSVHESVRICLEVYAHLKTILQKHKLSTNVGNEGAYAPAGITSNTKPFELIIEAIRKAGYKFNKDMRIGIDSASSQWYNAKKYYLKREKKYFTSQKLIERYQTWVERYKLFYIEDGLAETDWNYWTLLNMRLGNKTMIVGDDLTVTNLELLRYAIDVNAINAVIIKPNQIGTLTQTMEAIQYAHEHRIETIVSHRGGGETNDTFIVDLACAVNAAFLKVGPSRGERVEKYNRLLAIEQEIRR</sequence>
<dbReference type="SFLD" id="SFLDG00178">
    <property type="entry name" value="enolase"/>
    <property type="match status" value="1"/>
</dbReference>
<dbReference type="EC" id="4.2.1.11" evidence="3 9"/>
<dbReference type="SMART" id="SM01192">
    <property type="entry name" value="Enolase_C"/>
    <property type="match status" value="1"/>
</dbReference>
<evidence type="ECO:0000256" key="1">
    <source>
        <dbReference type="ARBA" id="ARBA00005031"/>
    </source>
</evidence>
<keyword evidence="7 9" id="KW-0324">Glycolysis</keyword>
<evidence type="ECO:0000256" key="5">
    <source>
        <dbReference type="ARBA" id="ARBA00022525"/>
    </source>
</evidence>
<keyword evidence="8 9" id="KW-0456">Lyase</keyword>
<feature type="binding site" evidence="9 11">
    <location>
        <position position="295"/>
    </location>
    <ligand>
        <name>Mg(2+)</name>
        <dbReference type="ChEBI" id="CHEBI:18420"/>
    </ligand>
</feature>
<dbReference type="NCBIfam" id="TIGR01060">
    <property type="entry name" value="eno"/>
    <property type="match status" value="1"/>
</dbReference>
<feature type="domain" description="Enolase C-terminal TIM barrel" evidence="12">
    <location>
        <begin position="148"/>
        <end position="423"/>
    </location>
</feature>
<evidence type="ECO:0000313" key="15">
    <source>
        <dbReference type="Proteomes" id="UP000177165"/>
    </source>
</evidence>
<keyword evidence="9 11" id="KW-0479">Metal-binding</keyword>
<evidence type="ECO:0000256" key="4">
    <source>
        <dbReference type="ARBA" id="ARBA00017068"/>
    </source>
</evidence>
<evidence type="ECO:0000256" key="2">
    <source>
        <dbReference type="ARBA" id="ARBA00009604"/>
    </source>
</evidence>
<dbReference type="InterPro" id="IPR029017">
    <property type="entry name" value="Enolase-like_N"/>
</dbReference>
<dbReference type="GO" id="GO:0000287">
    <property type="term" value="F:magnesium ion binding"/>
    <property type="evidence" value="ECO:0007669"/>
    <property type="project" value="UniProtKB-UniRule"/>
</dbReference>
<dbReference type="PRINTS" id="PR00148">
    <property type="entry name" value="ENOLASE"/>
</dbReference>
<comment type="function">
    <text evidence="9">Catalyzes the reversible conversion of 2-phosphoglycerate (2-PG) into phosphoenolpyruvate (PEP). It is essential for the degradation of carbohydrates via glycolysis.</text>
</comment>
<keyword evidence="14" id="KW-0670">Pyruvate</keyword>
<feature type="active site" description="Proton donor" evidence="9 10">
    <location>
        <position position="214"/>
    </location>
</feature>
<comment type="cofactor">
    <cofactor evidence="9">
        <name>Mg(2+)</name>
        <dbReference type="ChEBI" id="CHEBI:18420"/>
    </cofactor>
    <text evidence="9">Binds a second Mg(2+) ion via substrate during catalysis.</text>
</comment>
<dbReference type="InterPro" id="IPR000941">
    <property type="entry name" value="Enolase"/>
</dbReference>
<dbReference type="InterPro" id="IPR020810">
    <property type="entry name" value="Enolase_C"/>
</dbReference>
<feature type="binding site" evidence="9 11">
    <location>
        <position position="252"/>
    </location>
    <ligand>
        <name>Mg(2+)</name>
        <dbReference type="ChEBI" id="CHEBI:18420"/>
    </ligand>
</feature>
<dbReference type="EMBL" id="MHKB01000001">
    <property type="protein sequence ID" value="OGY80095.1"/>
    <property type="molecule type" value="Genomic_DNA"/>
</dbReference>
<dbReference type="Pfam" id="PF00113">
    <property type="entry name" value="Enolase_C"/>
    <property type="match status" value="1"/>
</dbReference>
<dbReference type="InterPro" id="IPR036849">
    <property type="entry name" value="Enolase-like_C_sf"/>
</dbReference>
<feature type="binding site" evidence="9">
    <location>
        <position position="399"/>
    </location>
    <ligand>
        <name>(2R)-2-phosphoglycerate</name>
        <dbReference type="ChEBI" id="CHEBI:58289"/>
    </ligand>
</feature>
<dbReference type="GO" id="GO:0004634">
    <property type="term" value="F:phosphopyruvate hydratase activity"/>
    <property type="evidence" value="ECO:0007669"/>
    <property type="project" value="UniProtKB-UniRule"/>
</dbReference>
<dbReference type="Gene3D" id="3.30.390.10">
    <property type="entry name" value="Enolase-like, N-terminal domain"/>
    <property type="match status" value="1"/>
</dbReference>
<gene>
    <name evidence="9" type="primary">eno</name>
    <name evidence="14" type="ORF">A3B74_03435</name>
</gene>
<keyword evidence="6 9" id="KW-0460">Magnesium</keyword>
<keyword evidence="5 9" id="KW-0964">Secreted</keyword>
<dbReference type="PIRSF" id="PIRSF001400">
    <property type="entry name" value="Enolase"/>
    <property type="match status" value="1"/>
</dbReference>
<dbReference type="GO" id="GO:0000015">
    <property type="term" value="C:phosphopyruvate hydratase complex"/>
    <property type="evidence" value="ECO:0007669"/>
    <property type="project" value="InterPro"/>
</dbReference>
<evidence type="ECO:0000256" key="9">
    <source>
        <dbReference type="HAMAP-Rule" id="MF_00318"/>
    </source>
</evidence>
<dbReference type="SFLD" id="SFLDS00001">
    <property type="entry name" value="Enolase"/>
    <property type="match status" value="1"/>
</dbReference>
<comment type="catalytic activity">
    <reaction evidence="9">
        <text>(2R)-2-phosphoglycerate = phosphoenolpyruvate + H2O</text>
        <dbReference type="Rhea" id="RHEA:10164"/>
        <dbReference type="ChEBI" id="CHEBI:15377"/>
        <dbReference type="ChEBI" id="CHEBI:58289"/>
        <dbReference type="ChEBI" id="CHEBI:58702"/>
        <dbReference type="EC" id="4.2.1.11"/>
    </reaction>
</comment>
<dbReference type="AlphaFoldDB" id="A0A1G2ATU6"/>
<feature type="domain" description="Enolase N-terminal" evidence="13">
    <location>
        <begin position="8"/>
        <end position="138"/>
    </location>
</feature>
<dbReference type="SFLD" id="SFLDF00002">
    <property type="entry name" value="enolase"/>
    <property type="match status" value="1"/>
</dbReference>
<feature type="binding site" evidence="9">
    <location>
        <position position="172"/>
    </location>
    <ligand>
        <name>(2R)-2-phosphoglycerate</name>
        <dbReference type="ChEBI" id="CHEBI:58289"/>
    </ligand>
</feature>
<comment type="pathway">
    <text evidence="1 9">Carbohydrate degradation; glycolysis; pyruvate from D-glyceraldehyde 3-phosphate: step 4/5.</text>
</comment>
<evidence type="ECO:0000259" key="12">
    <source>
        <dbReference type="SMART" id="SM01192"/>
    </source>
</evidence>
<dbReference type="GO" id="GO:0006096">
    <property type="term" value="P:glycolytic process"/>
    <property type="evidence" value="ECO:0007669"/>
    <property type="project" value="UniProtKB-UniRule"/>
</dbReference>
<dbReference type="SUPFAM" id="SSF51604">
    <property type="entry name" value="Enolase C-terminal domain-like"/>
    <property type="match status" value="1"/>
</dbReference>
<evidence type="ECO:0000256" key="11">
    <source>
        <dbReference type="PIRSR" id="PIRSR001400-3"/>
    </source>
</evidence>
<evidence type="ECO:0000256" key="6">
    <source>
        <dbReference type="ARBA" id="ARBA00022842"/>
    </source>
</evidence>
<dbReference type="SMART" id="SM01193">
    <property type="entry name" value="Enolase_N"/>
    <property type="match status" value="1"/>
</dbReference>
<dbReference type="InterPro" id="IPR020809">
    <property type="entry name" value="Enolase_CS"/>
</dbReference>
<protein>
    <recommendedName>
        <fullName evidence="4 9">Enolase</fullName>
        <ecNumber evidence="3 9">4.2.1.11</ecNumber>
    </recommendedName>
    <alternativeName>
        <fullName evidence="9">2-phospho-D-glycerate hydro-lyase</fullName>
    </alternativeName>
    <alternativeName>
        <fullName evidence="9">2-phosphoglycerate dehydratase</fullName>
    </alternativeName>
</protein>
<feature type="binding site" evidence="9">
    <location>
        <position position="347"/>
    </location>
    <ligand>
        <name>(2R)-2-phosphoglycerate</name>
        <dbReference type="ChEBI" id="CHEBI:58289"/>
    </ligand>
</feature>
<feature type="binding site" evidence="9">
    <location>
        <position position="376"/>
    </location>
    <ligand>
        <name>(2R)-2-phosphoglycerate</name>
        <dbReference type="ChEBI" id="CHEBI:58289"/>
    </ligand>
</feature>
<evidence type="ECO:0000256" key="10">
    <source>
        <dbReference type="PIRSR" id="PIRSR001400-1"/>
    </source>
</evidence>
<dbReference type="Pfam" id="PF03952">
    <property type="entry name" value="Enolase_N"/>
    <property type="match status" value="1"/>
</dbReference>